<feature type="domain" description="RNA polymerase sigma factor 70 region 4 type 2" evidence="8">
    <location>
        <begin position="123"/>
        <end position="174"/>
    </location>
</feature>
<protein>
    <submittedName>
        <fullName evidence="9">RNA polymerase sigma-70 factor, ECF subfamily</fullName>
    </submittedName>
</protein>
<comment type="similarity">
    <text evidence="1">Belongs to the sigma-70 factor family. ECF subfamily.</text>
</comment>
<dbReference type="GO" id="GO:0003677">
    <property type="term" value="F:DNA binding"/>
    <property type="evidence" value="ECO:0007669"/>
    <property type="project" value="UniProtKB-KW"/>
</dbReference>
<name>A0A1I1SND1_9BACT</name>
<feature type="compositionally biased region" description="Low complexity" evidence="6">
    <location>
        <begin position="99"/>
        <end position="111"/>
    </location>
</feature>
<evidence type="ECO:0000256" key="2">
    <source>
        <dbReference type="ARBA" id="ARBA00023015"/>
    </source>
</evidence>
<evidence type="ECO:0000256" key="6">
    <source>
        <dbReference type="SAM" id="MobiDB-lite"/>
    </source>
</evidence>
<evidence type="ECO:0000313" key="9">
    <source>
        <dbReference type="EMBL" id="SFD47822.1"/>
    </source>
</evidence>
<dbReference type="GO" id="GO:0016987">
    <property type="term" value="F:sigma factor activity"/>
    <property type="evidence" value="ECO:0007669"/>
    <property type="project" value="UniProtKB-KW"/>
</dbReference>
<dbReference type="NCBIfam" id="TIGR02937">
    <property type="entry name" value="sigma70-ECF"/>
    <property type="match status" value="1"/>
</dbReference>
<dbReference type="InterPro" id="IPR039425">
    <property type="entry name" value="RNA_pol_sigma-70-like"/>
</dbReference>
<dbReference type="InterPro" id="IPR036388">
    <property type="entry name" value="WH-like_DNA-bd_sf"/>
</dbReference>
<evidence type="ECO:0000259" key="7">
    <source>
        <dbReference type="Pfam" id="PF04542"/>
    </source>
</evidence>
<evidence type="ECO:0000313" key="10">
    <source>
        <dbReference type="Proteomes" id="UP000199400"/>
    </source>
</evidence>
<dbReference type="InterPro" id="IPR007627">
    <property type="entry name" value="RNA_pol_sigma70_r2"/>
</dbReference>
<dbReference type="InterPro" id="IPR013325">
    <property type="entry name" value="RNA_pol_sigma_r2"/>
</dbReference>
<proteinExistence type="inferred from homology"/>
<evidence type="ECO:0000256" key="5">
    <source>
        <dbReference type="ARBA" id="ARBA00023163"/>
    </source>
</evidence>
<keyword evidence="2" id="KW-0805">Transcription regulation</keyword>
<dbReference type="InterPro" id="IPR014284">
    <property type="entry name" value="RNA_pol_sigma-70_dom"/>
</dbReference>
<evidence type="ECO:0000256" key="4">
    <source>
        <dbReference type="ARBA" id="ARBA00023125"/>
    </source>
</evidence>
<dbReference type="SUPFAM" id="SSF88659">
    <property type="entry name" value="Sigma3 and sigma4 domains of RNA polymerase sigma factors"/>
    <property type="match status" value="1"/>
</dbReference>
<keyword evidence="5" id="KW-0804">Transcription</keyword>
<evidence type="ECO:0000256" key="1">
    <source>
        <dbReference type="ARBA" id="ARBA00010641"/>
    </source>
</evidence>
<evidence type="ECO:0000256" key="3">
    <source>
        <dbReference type="ARBA" id="ARBA00023082"/>
    </source>
</evidence>
<dbReference type="EMBL" id="FOMX01000002">
    <property type="protein sequence ID" value="SFD47822.1"/>
    <property type="molecule type" value="Genomic_DNA"/>
</dbReference>
<evidence type="ECO:0000259" key="8">
    <source>
        <dbReference type="Pfam" id="PF08281"/>
    </source>
</evidence>
<dbReference type="AlphaFoldDB" id="A0A1I1SND1"/>
<keyword evidence="10" id="KW-1185">Reference proteome</keyword>
<gene>
    <name evidence="9" type="ORF">SAMN02745121_00150</name>
</gene>
<organism evidence="9 10">
    <name type="scientific">Nannocystis exedens</name>
    <dbReference type="NCBI Taxonomy" id="54"/>
    <lineage>
        <taxon>Bacteria</taxon>
        <taxon>Pseudomonadati</taxon>
        <taxon>Myxococcota</taxon>
        <taxon>Polyangia</taxon>
        <taxon>Nannocystales</taxon>
        <taxon>Nannocystaceae</taxon>
        <taxon>Nannocystis</taxon>
    </lineage>
</organism>
<dbReference type="PANTHER" id="PTHR43133">
    <property type="entry name" value="RNA POLYMERASE ECF-TYPE SIGMA FACTO"/>
    <property type="match status" value="1"/>
</dbReference>
<dbReference type="InterPro" id="IPR013249">
    <property type="entry name" value="RNA_pol_sigma70_r4_t2"/>
</dbReference>
<feature type="domain" description="RNA polymerase sigma-70 region 2" evidence="7">
    <location>
        <begin position="24"/>
        <end position="91"/>
    </location>
</feature>
<dbReference type="RefSeq" id="WP_170136482.1">
    <property type="nucleotide sequence ID" value="NZ_FOMX01000002.1"/>
</dbReference>
<keyword evidence="3" id="KW-0731">Sigma factor</keyword>
<feature type="region of interest" description="Disordered" evidence="6">
    <location>
        <begin position="93"/>
        <end position="117"/>
    </location>
</feature>
<dbReference type="Gene3D" id="1.10.1740.10">
    <property type="match status" value="1"/>
</dbReference>
<sequence>MKDLTDTRHTAKRDGPQVLDAARLFREHAEFVANFAVRLGVGRPEVDDVVQEVFLVAHRRGGFVPGPARPTTWLAEITLRVVSAGRRKRRRSWEDADTEAVAAASAHAGSSPGEQAEASEALRRVQQALDTLEEGKRAVFILFELEGESCEAIAAGLGIPIGTVYSRLHKARKQFMEAHARLVAAPARPLARSQTVTS</sequence>
<dbReference type="Proteomes" id="UP000199400">
    <property type="component" value="Unassembled WGS sequence"/>
</dbReference>
<dbReference type="GO" id="GO:0006352">
    <property type="term" value="P:DNA-templated transcription initiation"/>
    <property type="evidence" value="ECO:0007669"/>
    <property type="project" value="InterPro"/>
</dbReference>
<dbReference type="STRING" id="54.SAMN02745121_00150"/>
<keyword evidence="4" id="KW-0238">DNA-binding</keyword>
<dbReference type="InterPro" id="IPR013324">
    <property type="entry name" value="RNA_pol_sigma_r3/r4-like"/>
</dbReference>
<dbReference type="PANTHER" id="PTHR43133:SF8">
    <property type="entry name" value="RNA POLYMERASE SIGMA FACTOR HI_1459-RELATED"/>
    <property type="match status" value="1"/>
</dbReference>
<dbReference type="SUPFAM" id="SSF88946">
    <property type="entry name" value="Sigma2 domain of RNA polymerase sigma factors"/>
    <property type="match status" value="1"/>
</dbReference>
<reference evidence="10" key="1">
    <citation type="submission" date="2016-10" db="EMBL/GenBank/DDBJ databases">
        <authorList>
            <person name="Varghese N."/>
            <person name="Submissions S."/>
        </authorList>
    </citation>
    <scope>NUCLEOTIDE SEQUENCE [LARGE SCALE GENOMIC DNA]</scope>
    <source>
        <strain evidence="10">ATCC 25963</strain>
    </source>
</reference>
<dbReference type="Gene3D" id="1.10.10.10">
    <property type="entry name" value="Winged helix-like DNA-binding domain superfamily/Winged helix DNA-binding domain"/>
    <property type="match status" value="1"/>
</dbReference>
<accession>A0A1I1SND1</accession>
<dbReference type="CDD" id="cd06171">
    <property type="entry name" value="Sigma70_r4"/>
    <property type="match status" value="1"/>
</dbReference>
<dbReference type="Pfam" id="PF08281">
    <property type="entry name" value="Sigma70_r4_2"/>
    <property type="match status" value="1"/>
</dbReference>
<dbReference type="Pfam" id="PF04542">
    <property type="entry name" value="Sigma70_r2"/>
    <property type="match status" value="1"/>
</dbReference>